<proteinExistence type="predicted"/>
<dbReference type="RefSeq" id="WP_042501703.1">
    <property type="nucleotide sequence ID" value="NZ_BBNU01000038.1"/>
</dbReference>
<reference evidence="1 2" key="1">
    <citation type="journal article" date="2014" name="Genome Announc.">
        <title>Draft Genome Sequences of Marine Flavobacterium Algibacter lectus Strains SS8 and NR4.</title>
        <authorList>
            <person name="Takatani N."/>
            <person name="Nakanishi M."/>
            <person name="Meirelles P."/>
            <person name="Mino S."/>
            <person name="Suda W."/>
            <person name="Oshima K."/>
            <person name="Hattori M."/>
            <person name="Ohkuma M."/>
            <person name="Hosokawa M."/>
            <person name="Miyashita K."/>
            <person name="Thompson F.L."/>
            <person name="Niwa A."/>
            <person name="Sawabe T."/>
            <person name="Sawabe T."/>
        </authorList>
    </citation>
    <scope>NUCLEOTIDE SEQUENCE [LARGE SCALE GENOMIC DNA]</scope>
    <source>
        <strain evidence="2">JCM19274</strain>
    </source>
</reference>
<sequence>MPNDLEYVVKDALMMCDKGALPGPFSPTSNTHVKINGCLVTTMADKAPMTNIPSFGACSLKNGSPCTPATTNWMDTYKVKVKGQQTILFKSKMPCSTGGVK</sequence>
<organism evidence="1 2">
    <name type="scientific">Algibacter lectus</name>
    <dbReference type="NCBI Taxonomy" id="221126"/>
    <lineage>
        <taxon>Bacteria</taxon>
        <taxon>Pseudomonadati</taxon>
        <taxon>Bacteroidota</taxon>
        <taxon>Flavobacteriia</taxon>
        <taxon>Flavobacteriales</taxon>
        <taxon>Flavobacteriaceae</taxon>
        <taxon>Algibacter</taxon>
    </lineage>
</organism>
<evidence type="ECO:0000313" key="2">
    <source>
        <dbReference type="Proteomes" id="UP000029643"/>
    </source>
</evidence>
<dbReference type="InterPro" id="IPR025460">
    <property type="entry name" value="DUF4280"/>
</dbReference>
<evidence type="ECO:0008006" key="3">
    <source>
        <dbReference type="Google" id="ProtNLM"/>
    </source>
</evidence>
<dbReference type="AlphaFoldDB" id="A0A090X090"/>
<dbReference type="Pfam" id="PF14107">
    <property type="entry name" value="DUF4280"/>
    <property type="match status" value="1"/>
</dbReference>
<accession>A0A090X090</accession>
<gene>
    <name evidence="1" type="ORF">JCM19274_235</name>
</gene>
<evidence type="ECO:0000313" key="1">
    <source>
        <dbReference type="EMBL" id="GAL82651.1"/>
    </source>
</evidence>
<protein>
    <recommendedName>
        <fullName evidence="3">DUF4280 domain-containing protein</fullName>
    </recommendedName>
</protein>
<comment type="caution">
    <text evidence="1">The sequence shown here is derived from an EMBL/GenBank/DDBJ whole genome shotgun (WGS) entry which is preliminary data.</text>
</comment>
<dbReference type="EMBL" id="BBNU01000038">
    <property type="protein sequence ID" value="GAL82651.1"/>
    <property type="molecule type" value="Genomic_DNA"/>
</dbReference>
<name>A0A090X090_9FLAO</name>
<dbReference type="Proteomes" id="UP000029643">
    <property type="component" value="Unassembled WGS sequence"/>
</dbReference>